<organism evidence="3 4">
    <name type="scientific">Heracleum sosnowskyi</name>
    <dbReference type="NCBI Taxonomy" id="360622"/>
    <lineage>
        <taxon>Eukaryota</taxon>
        <taxon>Viridiplantae</taxon>
        <taxon>Streptophyta</taxon>
        <taxon>Embryophyta</taxon>
        <taxon>Tracheophyta</taxon>
        <taxon>Spermatophyta</taxon>
        <taxon>Magnoliopsida</taxon>
        <taxon>eudicotyledons</taxon>
        <taxon>Gunneridae</taxon>
        <taxon>Pentapetalae</taxon>
        <taxon>asterids</taxon>
        <taxon>campanulids</taxon>
        <taxon>Apiales</taxon>
        <taxon>Apiaceae</taxon>
        <taxon>Apioideae</taxon>
        <taxon>apioid superclade</taxon>
        <taxon>Tordylieae</taxon>
        <taxon>Tordyliinae</taxon>
        <taxon>Heracleum</taxon>
    </lineage>
</organism>
<dbReference type="PANTHER" id="PTHR31208:SF2">
    <property type="entry name" value="DOMAIN-CONTAINING PROTEIN, PUTATIVE, EXPRESSED-RELATED"/>
    <property type="match status" value="1"/>
</dbReference>
<feature type="compositionally biased region" description="Basic and acidic residues" evidence="1">
    <location>
        <begin position="327"/>
        <end position="337"/>
    </location>
</feature>
<feature type="domain" description="C2" evidence="2">
    <location>
        <begin position="38"/>
        <end position="161"/>
    </location>
</feature>
<dbReference type="InterPro" id="IPR035892">
    <property type="entry name" value="C2_domain_sf"/>
</dbReference>
<feature type="compositionally biased region" description="Polar residues" evidence="1">
    <location>
        <begin position="412"/>
        <end position="422"/>
    </location>
</feature>
<feature type="compositionally biased region" description="Low complexity" evidence="1">
    <location>
        <begin position="244"/>
        <end position="265"/>
    </location>
</feature>
<evidence type="ECO:0000256" key="1">
    <source>
        <dbReference type="SAM" id="MobiDB-lite"/>
    </source>
</evidence>
<protein>
    <submittedName>
        <fullName evidence="3">C2 domain-containing protein</fullName>
    </submittedName>
</protein>
<evidence type="ECO:0000313" key="3">
    <source>
        <dbReference type="EMBL" id="KAK1404990.1"/>
    </source>
</evidence>
<feature type="region of interest" description="Disordered" evidence="1">
    <location>
        <begin position="396"/>
        <end position="432"/>
    </location>
</feature>
<dbReference type="Gene3D" id="2.60.40.150">
    <property type="entry name" value="C2 domain"/>
    <property type="match status" value="1"/>
</dbReference>
<dbReference type="InterPro" id="IPR000008">
    <property type="entry name" value="C2_dom"/>
</dbReference>
<dbReference type="EMBL" id="JAUIZM010000001">
    <property type="protein sequence ID" value="KAK1404990.1"/>
    <property type="molecule type" value="Genomic_DNA"/>
</dbReference>
<dbReference type="PANTHER" id="PTHR31208">
    <property type="entry name" value="EXPRESSED PROTEIN"/>
    <property type="match status" value="1"/>
</dbReference>
<dbReference type="PROSITE" id="PS50004">
    <property type="entry name" value="C2"/>
    <property type="match status" value="1"/>
</dbReference>
<reference evidence="3" key="2">
    <citation type="submission" date="2023-05" db="EMBL/GenBank/DDBJ databases">
        <authorList>
            <person name="Schelkunov M.I."/>
        </authorList>
    </citation>
    <scope>NUCLEOTIDE SEQUENCE</scope>
    <source>
        <strain evidence="3">Hsosn_3</strain>
        <tissue evidence="3">Leaf</tissue>
    </source>
</reference>
<feature type="region of interest" description="Disordered" evidence="1">
    <location>
        <begin position="1"/>
        <end position="41"/>
    </location>
</feature>
<evidence type="ECO:0000259" key="2">
    <source>
        <dbReference type="PROSITE" id="PS50004"/>
    </source>
</evidence>
<dbReference type="CDD" id="cd00030">
    <property type="entry name" value="C2"/>
    <property type="match status" value="1"/>
</dbReference>
<dbReference type="SUPFAM" id="SSF49562">
    <property type="entry name" value="C2 domain (Calcium/lipid-binding domain, CaLB)"/>
    <property type="match status" value="1"/>
</dbReference>
<feature type="compositionally biased region" description="Low complexity" evidence="1">
    <location>
        <begin position="289"/>
        <end position="318"/>
    </location>
</feature>
<name>A0AAD8JI85_9APIA</name>
<feature type="compositionally biased region" description="Polar residues" evidence="1">
    <location>
        <begin position="1"/>
        <end position="17"/>
    </location>
</feature>
<proteinExistence type="predicted"/>
<feature type="compositionally biased region" description="Low complexity" evidence="1">
    <location>
        <begin position="397"/>
        <end position="411"/>
    </location>
</feature>
<evidence type="ECO:0000313" key="4">
    <source>
        <dbReference type="Proteomes" id="UP001237642"/>
    </source>
</evidence>
<feature type="compositionally biased region" description="Polar residues" evidence="1">
    <location>
        <begin position="271"/>
        <end position="280"/>
    </location>
</feature>
<gene>
    <name evidence="3" type="ORF">POM88_004595</name>
</gene>
<dbReference type="Pfam" id="PF00168">
    <property type="entry name" value="C2"/>
    <property type="match status" value="1"/>
</dbReference>
<sequence length="432" mass="47014">MNSPQSALSPLKNSVISEPQKHTTDLFTRNPGYFSKDNEMQRNGTNMYNEESFIGVVEVYVHQARDIHNVCIYQKQDVYAKLCLTNDPENAVSTQIINGGGKNPVFNQNIRLNVRKIDTSIKCEIWMLSRVKNYLEDQLLGFALVPLSEVVMRNGKLEKDFSLSSMSSTDLFHSPAGFVQLSLSYSGASPDVMAISALSNSVSDGEVPDSLSNAFSKLEFPDPNIADENHMMVSEYYGIPCSNIESQSSDSLESSDTDNNLNSETGADLVENSSSETISSDAIPKHETPPSSVSTNVSSSVSIPASCQSSDSPRTSKSPSEECISPPKDDQKEKTAESGDAESDSTGGVAGNSFAKPIISINIEPEKKVEQQDFVNMYMKSMQEFTESLAKMKLPLDGASRTTSSGDSSTDQNVQGSTTPSSRVFYGSRAFF</sequence>
<keyword evidence="4" id="KW-1185">Reference proteome</keyword>
<feature type="region of interest" description="Disordered" evidence="1">
    <location>
        <begin position="244"/>
        <end position="357"/>
    </location>
</feature>
<comment type="caution">
    <text evidence="3">The sequence shown here is derived from an EMBL/GenBank/DDBJ whole genome shotgun (WGS) entry which is preliminary data.</text>
</comment>
<accession>A0AAD8JI85</accession>
<dbReference type="SMART" id="SM00239">
    <property type="entry name" value="C2"/>
    <property type="match status" value="1"/>
</dbReference>
<dbReference type="Proteomes" id="UP001237642">
    <property type="component" value="Unassembled WGS sequence"/>
</dbReference>
<reference evidence="3" key="1">
    <citation type="submission" date="2023-02" db="EMBL/GenBank/DDBJ databases">
        <title>Genome of toxic invasive species Heracleum sosnowskyi carries increased number of genes despite the absence of recent whole-genome duplications.</title>
        <authorList>
            <person name="Schelkunov M."/>
            <person name="Shtratnikova V."/>
            <person name="Makarenko M."/>
            <person name="Klepikova A."/>
            <person name="Omelchenko D."/>
            <person name="Novikova G."/>
            <person name="Obukhova E."/>
            <person name="Bogdanov V."/>
            <person name="Penin A."/>
            <person name="Logacheva M."/>
        </authorList>
    </citation>
    <scope>NUCLEOTIDE SEQUENCE</scope>
    <source>
        <strain evidence="3">Hsosn_3</strain>
        <tissue evidence="3">Leaf</tissue>
    </source>
</reference>
<dbReference type="AlphaFoldDB" id="A0AAD8JI85"/>